<keyword evidence="3" id="KW-1185">Reference proteome</keyword>
<reference evidence="2" key="1">
    <citation type="submission" date="2020-06" db="EMBL/GenBank/DDBJ databases">
        <authorList>
            <consortium name="Plant Systems Biology data submission"/>
        </authorList>
    </citation>
    <scope>NUCLEOTIDE SEQUENCE</scope>
    <source>
        <strain evidence="2">D6</strain>
    </source>
</reference>
<proteinExistence type="predicted"/>
<organism evidence="2 3">
    <name type="scientific">Seminavis robusta</name>
    <dbReference type="NCBI Taxonomy" id="568900"/>
    <lineage>
        <taxon>Eukaryota</taxon>
        <taxon>Sar</taxon>
        <taxon>Stramenopiles</taxon>
        <taxon>Ochrophyta</taxon>
        <taxon>Bacillariophyta</taxon>
        <taxon>Bacillariophyceae</taxon>
        <taxon>Bacillariophycidae</taxon>
        <taxon>Naviculales</taxon>
        <taxon>Naviculaceae</taxon>
        <taxon>Seminavis</taxon>
    </lineage>
</organism>
<sequence length="320" mass="34530">MYVQPKLTVWLLAPLVACNDDIEILGSSFQELAHMHDDERVSFADEQWSKNKPRGHNHRGLQKQERGFGDRCGNRNGCAAGNECTEVAYGNRCLPDNNCLEESFATVTFDEQAYKDLVFAAAGYSESEFLAALSNAKSGRDFLQTDEWEAITTAFRQNMAPLKALQERSSGCIDAANNETSGKQDGTVSYIGLHIEGGLLVDFTLNYLVASLGTDQKTMLRMCPGLELGAGAEVSFVFGFTNTDNTANMLCVGIWLDIDIIVLAAAGVAIGCGFNGVFFYEFTIGGGAGLGIGTSLCASFEQASTTDETNQTSWLALPTP</sequence>
<name>A0A9N8EH99_9STRA</name>
<feature type="compositionally biased region" description="Basic residues" evidence="1">
    <location>
        <begin position="51"/>
        <end position="61"/>
    </location>
</feature>
<dbReference type="EMBL" id="CAICTM010000933">
    <property type="protein sequence ID" value="CAB9518450.1"/>
    <property type="molecule type" value="Genomic_DNA"/>
</dbReference>
<evidence type="ECO:0000313" key="3">
    <source>
        <dbReference type="Proteomes" id="UP001153069"/>
    </source>
</evidence>
<accession>A0A9N8EH99</accession>
<feature type="region of interest" description="Disordered" evidence="1">
    <location>
        <begin position="46"/>
        <end position="67"/>
    </location>
</feature>
<evidence type="ECO:0000313" key="2">
    <source>
        <dbReference type="EMBL" id="CAB9518450.1"/>
    </source>
</evidence>
<dbReference type="AlphaFoldDB" id="A0A9N8EH99"/>
<gene>
    <name evidence="2" type="ORF">SEMRO_935_G222030.1</name>
</gene>
<evidence type="ECO:0000256" key="1">
    <source>
        <dbReference type="SAM" id="MobiDB-lite"/>
    </source>
</evidence>
<dbReference type="Proteomes" id="UP001153069">
    <property type="component" value="Unassembled WGS sequence"/>
</dbReference>
<comment type="caution">
    <text evidence="2">The sequence shown here is derived from an EMBL/GenBank/DDBJ whole genome shotgun (WGS) entry which is preliminary data.</text>
</comment>
<protein>
    <submittedName>
        <fullName evidence="2">Uncharacterized protein</fullName>
    </submittedName>
</protein>